<dbReference type="Proteomes" id="UP000566454">
    <property type="component" value="Unassembled WGS sequence"/>
</dbReference>
<evidence type="ECO:0000256" key="4">
    <source>
        <dbReference type="ARBA" id="ARBA00023125"/>
    </source>
</evidence>
<evidence type="ECO:0000256" key="3">
    <source>
        <dbReference type="ARBA" id="ARBA00023015"/>
    </source>
</evidence>
<organism evidence="13 14">
    <name type="scientific">Prunella himalayana</name>
    <dbReference type="NCBI Taxonomy" id="670356"/>
    <lineage>
        <taxon>Eukaryota</taxon>
        <taxon>Metazoa</taxon>
        <taxon>Chordata</taxon>
        <taxon>Craniata</taxon>
        <taxon>Vertebrata</taxon>
        <taxon>Euteleostomi</taxon>
        <taxon>Archelosauria</taxon>
        <taxon>Archosauria</taxon>
        <taxon>Dinosauria</taxon>
        <taxon>Saurischia</taxon>
        <taxon>Theropoda</taxon>
        <taxon>Coelurosauria</taxon>
        <taxon>Aves</taxon>
        <taxon>Neognathae</taxon>
        <taxon>Neoaves</taxon>
        <taxon>Telluraves</taxon>
        <taxon>Australaves</taxon>
        <taxon>Passeriformes</taxon>
        <taxon>Passeroidea</taxon>
        <taxon>Prunellidae</taxon>
        <taxon>Prunella</taxon>
    </lineage>
</organism>
<evidence type="ECO:0000313" key="13">
    <source>
        <dbReference type="EMBL" id="NWT77264.1"/>
    </source>
</evidence>
<dbReference type="InterPro" id="IPR047513">
    <property type="entry name" value="FOXJ1"/>
</dbReference>
<dbReference type="PROSITE" id="PS00657">
    <property type="entry name" value="FORK_HEAD_1"/>
    <property type="match status" value="1"/>
</dbReference>
<dbReference type="AlphaFoldDB" id="A0A7K5RBX1"/>
<feature type="DNA-binding region" description="Fork-head" evidence="10">
    <location>
        <begin position="64"/>
        <end position="158"/>
    </location>
</feature>
<evidence type="ECO:0000256" key="6">
    <source>
        <dbReference type="ARBA" id="ARBA00023163"/>
    </source>
</evidence>
<keyword evidence="3" id="KW-0805">Transcription regulation</keyword>
<proteinExistence type="inferred from homology"/>
<evidence type="ECO:0000256" key="9">
    <source>
        <dbReference type="ARBA" id="ARBA00034868"/>
    </source>
</evidence>
<evidence type="ECO:0000256" key="2">
    <source>
        <dbReference type="ARBA" id="ARBA00022794"/>
    </source>
</evidence>
<dbReference type="InterPro" id="IPR030456">
    <property type="entry name" value="TF_fork_head_CS_2"/>
</dbReference>
<feature type="non-terminal residue" evidence="13">
    <location>
        <position position="387"/>
    </location>
</feature>
<keyword evidence="5" id="KW-0010">Activator</keyword>
<keyword evidence="2" id="KW-0970">Cilium biogenesis/degradation</keyword>
<feature type="compositionally biased region" description="Low complexity" evidence="11">
    <location>
        <begin position="163"/>
        <end position="182"/>
    </location>
</feature>
<dbReference type="GO" id="GO:0000981">
    <property type="term" value="F:DNA-binding transcription factor activity, RNA polymerase II-specific"/>
    <property type="evidence" value="ECO:0007669"/>
    <property type="project" value="TreeGrafter"/>
</dbReference>
<dbReference type="GO" id="GO:0030030">
    <property type="term" value="P:cell projection organization"/>
    <property type="evidence" value="ECO:0007669"/>
    <property type="project" value="UniProtKB-KW"/>
</dbReference>
<comment type="caution">
    <text evidence="13">The sequence shown here is derived from an EMBL/GenBank/DDBJ whole genome shotgun (WGS) entry which is preliminary data.</text>
</comment>
<feature type="region of interest" description="Disordered" evidence="11">
    <location>
        <begin position="19"/>
        <end position="60"/>
    </location>
</feature>
<feature type="non-terminal residue" evidence="13">
    <location>
        <position position="1"/>
    </location>
</feature>
<comment type="similarity">
    <text evidence="8">Belongs to the FOXJ1 family.</text>
</comment>
<evidence type="ECO:0000256" key="1">
    <source>
        <dbReference type="ARBA" id="ARBA00004123"/>
    </source>
</evidence>
<dbReference type="GO" id="GO:0000978">
    <property type="term" value="F:RNA polymerase II cis-regulatory region sequence-specific DNA binding"/>
    <property type="evidence" value="ECO:0007669"/>
    <property type="project" value="TreeGrafter"/>
</dbReference>
<evidence type="ECO:0000256" key="7">
    <source>
        <dbReference type="ARBA" id="ARBA00023242"/>
    </source>
</evidence>
<evidence type="ECO:0000256" key="10">
    <source>
        <dbReference type="PROSITE-ProRule" id="PRU00089"/>
    </source>
</evidence>
<dbReference type="PROSITE" id="PS00658">
    <property type="entry name" value="FORK_HEAD_2"/>
    <property type="match status" value="1"/>
</dbReference>
<gene>
    <name evidence="13" type="primary">Foxj1_1</name>
    <name evidence="13" type="ORF">PRUHIM_R14678</name>
</gene>
<dbReference type="PRINTS" id="PR00053">
    <property type="entry name" value="FORKHEAD"/>
</dbReference>
<feature type="region of interest" description="Disordered" evidence="11">
    <location>
        <begin position="352"/>
        <end position="374"/>
    </location>
</feature>
<feature type="domain" description="Fork-head" evidence="12">
    <location>
        <begin position="64"/>
        <end position="158"/>
    </location>
</feature>
<protein>
    <recommendedName>
        <fullName evidence="9">Forkhead box protein G1</fullName>
    </recommendedName>
</protein>
<keyword evidence="6" id="KW-0804">Transcription</keyword>
<evidence type="ECO:0000256" key="8">
    <source>
        <dbReference type="ARBA" id="ARBA00034770"/>
    </source>
</evidence>
<dbReference type="PANTHER" id="PTHR46805:SF1">
    <property type="entry name" value="FORKHEAD BOX PROTEIN J1"/>
    <property type="match status" value="1"/>
</dbReference>
<dbReference type="FunFam" id="1.10.10.10:FF:000135">
    <property type="entry name" value="forkhead box protein G1"/>
    <property type="match status" value="1"/>
</dbReference>
<name>A0A7K5RBX1_9PASE</name>
<reference evidence="13 14" key="1">
    <citation type="submission" date="2019-09" db="EMBL/GenBank/DDBJ databases">
        <title>Bird 10,000 Genomes (B10K) Project - Family phase.</title>
        <authorList>
            <person name="Zhang G."/>
        </authorList>
    </citation>
    <scope>NUCLEOTIDE SEQUENCE [LARGE SCALE GENOMIC DNA]</scope>
    <source>
        <strain evidence="13">B10K-DU-013-18</strain>
        <tissue evidence="13">Muscle</tissue>
    </source>
</reference>
<feature type="compositionally biased region" description="Pro residues" evidence="11">
    <location>
        <begin position="37"/>
        <end position="52"/>
    </location>
</feature>
<sequence length="387" mass="41820">FQSPGFPLSAEELCHYIDIPRSPSSSSSSSSSSAVPVPVPRAVPPARPPAPPGDTDYRTNAHVKPPYSYATLICMAMEASEQPKLTLAAICKWISDNFCYFRRAHPSWQSSIRHNLCINKRFVKVPREKGEPGRGAFWKLHPQYAEWLKSSTFKGHRAPAEPAVPGSRRAPPGARRVSSPAALSGGSRGGLEVGAELQRLLREFEEFESSHRWSPAEKREGNQQGNQPGNQPGNQQGKQQGKQRPPAEPAWLPGGAAGSQEGPGELTELKGSTEWEALLDTPAEQGDFSALGQLPPPSQPGAFPLHPARARGQQLGWPQVLPEPSPTKLGLDETLMATAFLEAAWHEEMRGSLSSVPGVPGEQGAGNIQASLPSRDAMDWDSLAHLR</sequence>
<dbReference type="InterPro" id="IPR018122">
    <property type="entry name" value="TF_fork_head_CS_1"/>
</dbReference>
<dbReference type="InterPro" id="IPR047512">
    <property type="entry name" value="FH_FOXJ1"/>
</dbReference>
<dbReference type="InterPro" id="IPR036388">
    <property type="entry name" value="WH-like_DNA-bd_sf"/>
</dbReference>
<dbReference type="SMART" id="SM00339">
    <property type="entry name" value="FH"/>
    <property type="match status" value="1"/>
</dbReference>
<feature type="compositionally biased region" description="Low complexity" evidence="11">
    <location>
        <begin position="20"/>
        <end position="36"/>
    </location>
</feature>
<feature type="region of interest" description="Disordered" evidence="11">
    <location>
        <begin position="208"/>
        <end position="267"/>
    </location>
</feature>
<feature type="region of interest" description="Disordered" evidence="11">
    <location>
        <begin position="156"/>
        <end position="190"/>
    </location>
</feature>
<dbReference type="PANTHER" id="PTHR46805">
    <property type="entry name" value="FORKHEAD BOX PROTEIN J1"/>
    <property type="match status" value="1"/>
</dbReference>
<evidence type="ECO:0000256" key="11">
    <source>
        <dbReference type="SAM" id="MobiDB-lite"/>
    </source>
</evidence>
<dbReference type="GO" id="GO:0005634">
    <property type="term" value="C:nucleus"/>
    <property type="evidence" value="ECO:0007669"/>
    <property type="project" value="UniProtKB-SubCell"/>
</dbReference>
<comment type="subcellular location">
    <subcellularLocation>
        <location evidence="1 10">Nucleus</location>
    </subcellularLocation>
</comment>
<keyword evidence="4 10" id="KW-0238">DNA-binding</keyword>
<accession>A0A7K5RBX1</accession>
<feature type="compositionally biased region" description="Basic and acidic residues" evidence="11">
    <location>
        <begin position="208"/>
        <end position="221"/>
    </location>
</feature>
<evidence type="ECO:0000256" key="5">
    <source>
        <dbReference type="ARBA" id="ARBA00023159"/>
    </source>
</evidence>
<evidence type="ECO:0000259" key="12">
    <source>
        <dbReference type="PROSITE" id="PS50039"/>
    </source>
</evidence>
<dbReference type="CDD" id="cd20023">
    <property type="entry name" value="FH_FOXJ1"/>
    <property type="match status" value="1"/>
</dbReference>
<dbReference type="InterPro" id="IPR036390">
    <property type="entry name" value="WH_DNA-bd_sf"/>
</dbReference>
<feature type="region of interest" description="Disordered" evidence="11">
    <location>
        <begin position="286"/>
        <end position="307"/>
    </location>
</feature>
<evidence type="ECO:0000313" key="14">
    <source>
        <dbReference type="Proteomes" id="UP000566454"/>
    </source>
</evidence>
<dbReference type="OrthoDB" id="5954824at2759"/>
<dbReference type="SUPFAM" id="SSF46785">
    <property type="entry name" value="Winged helix' DNA-binding domain"/>
    <property type="match status" value="1"/>
</dbReference>
<keyword evidence="7 10" id="KW-0539">Nucleus</keyword>
<dbReference type="PROSITE" id="PS50039">
    <property type="entry name" value="FORK_HEAD_3"/>
    <property type="match status" value="1"/>
</dbReference>
<dbReference type="InterPro" id="IPR001766">
    <property type="entry name" value="Fork_head_dom"/>
</dbReference>
<dbReference type="Gene3D" id="1.10.10.10">
    <property type="entry name" value="Winged helix-like DNA-binding domain superfamily/Winged helix DNA-binding domain"/>
    <property type="match status" value="1"/>
</dbReference>
<keyword evidence="14" id="KW-1185">Reference proteome</keyword>
<feature type="compositionally biased region" description="Low complexity" evidence="11">
    <location>
        <begin position="222"/>
        <end position="243"/>
    </location>
</feature>
<dbReference type="EMBL" id="VYZK01002261">
    <property type="protein sequence ID" value="NWT77264.1"/>
    <property type="molecule type" value="Genomic_DNA"/>
</dbReference>
<dbReference type="Pfam" id="PF00250">
    <property type="entry name" value="Forkhead"/>
    <property type="match status" value="1"/>
</dbReference>